<sequence>MEMYSRGYYRAHGCADDTMNLEDVKSSDISYTMFCAKGLCTQYRDLLIIDVSGIRFGGISFRSDMLPRWKLGSPKR</sequence>
<organism evidence="1 2">
    <name type="scientific">Anisodus tanguticus</name>
    <dbReference type="NCBI Taxonomy" id="243964"/>
    <lineage>
        <taxon>Eukaryota</taxon>
        <taxon>Viridiplantae</taxon>
        <taxon>Streptophyta</taxon>
        <taxon>Embryophyta</taxon>
        <taxon>Tracheophyta</taxon>
        <taxon>Spermatophyta</taxon>
        <taxon>Magnoliopsida</taxon>
        <taxon>eudicotyledons</taxon>
        <taxon>Gunneridae</taxon>
        <taxon>Pentapetalae</taxon>
        <taxon>asterids</taxon>
        <taxon>lamiids</taxon>
        <taxon>Solanales</taxon>
        <taxon>Solanaceae</taxon>
        <taxon>Solanoideae</taxon>
        <taxon>Hyoscyameae</taxon>
        <taxon>Anisodus</taxon>
    </lineage>
</organism>
<name>A0AAE1RYS8_9SOLA</name>
<reference evidence="1" key="1">
    <citation type="submission" date="2023-12" db="EMBL/GenBank/DDBJ databases">
        <title>Genome assembly of Anisodus tanguticus.</title>
        <authorList>
            <person name="Wang Y.-J."/>
        </authorList>
    </citation>
    <scope>NUCLEOTIDE SEQUENCE</scope>
    <source>
        <strain evidence="1">KB-2021</strain>
        <tissue evidence="1">Leaf</tissue>
    </source>
</reference>
<comment type="caution">
    <text evidence="1">The sequence shown here is derived from an EMBL/GenBank/DDBJ whole genome shotgun (WGS) entry which is preliminary data.</text>
</comment>
<proteinExistence type="predicted"/>
<evidence type="ECO:0000313" key="2">
    <source>
        <dbReference type="Proteomes" id="UP001291623"/>
    </source>
</evidence>
<dbReference type="Proteomes" id="UP001291623">
    <property type="component" value="Unassembled WGS sequence"/>
</dbReference>
<dbReference type="AlphaFoldDB" id="A0AAE1RYS8"/>
<evidence type="ECO:0000313" key="1">
    <source>
        <dbReference type="EMBL" id="KAK4360350.1"/>
    </source>
</evidence>
<protein>
    <submittedName>
        <fullName evidence="1">Uncharacterized protein</fullName>
    </submittedName>
</protein>
<dbReference type="EMBL" id="JAVYJV010000010">
    <property type="protein sequence ID" value="KAK4360350.1"/>
    <property type="molecule type" value="Genomic_DNA"/>
</dbReference>
<gene>
    <name evidence="1" type="ORF">RND71_019302</name>
</gene>
<keyword evidence="2" id="KW-1185">Reference proteome</keyword>
<accession>A0AAE1RYS8</accession>